<evidence type="ECO:0000313" key="1">
    <source>
        <dbReference type="EMBL" id="MCV3216679.1"/>
    </source>
</evidence>
<dbReference type="RefSeq" id="WP_263748338.1">
    <property type="nucleotide sequence ID" value="NZ_JAOWRF010000353.1"/>
</dbReference>
<protein>
    <submittedName>
        <fullName evidence="1">Uncharacterized protein</fullName>
    </submittedName>
</protein>
<keyword evidence="2" id="KW-1185">Reference proteome</keyword>
<comment type="caution">
    <text evidence="1">The sequence shown here is derived from an EMBL/GenBank/DDBJ whole genome shotgun (WGS) entry which is preliminary data.</text>
</comment>
<gene>
    <name evidence="1" type="ORF">OGM63_24780</name>
</gene>
<dbReference type="Proteomes" id="UP001526143">
    <property type="component" value="Unassembled WGS sequence"/>
</dbReference>
<proteinExistence type="predicted"/>
<evidence type="ECO:0000313" key="2">
    <source>
        <dbReference type="Proteomes" id="UP001526143"/>
    </source>
</evidence>
<name>A0ABT3B5S3_9CYAN</name>
<reference evidence="1 2" key="1">
    <citation type="submission" date="2022-10" db="EMBL/GenBank/DDBJ databases">
        <title>Identification of biosynthetic pathway for the production of the potent trypsin inhibitor radiosumin.</title>
        <authorList>
            <person name="Fewer D.P."/>
            <person name="Delbaje E."/>
            <person name="Ouyang X."/>
            <person name="Agostino P.D."/>
            <person name="Wahlsten M."/>
            <person name="Jokela J."/>
            <person name="Permi P."/>
            <person name="Haapaniemi E."/>
            <person name="Koistinen H."/>
        </authorList>
    </citation>
    <scope>NUCLEOTIDE SEQUENCE [LARGE SCALE GENOMIC DNA]</scope>
    <source>
        <strain evidence="1 2">NIES-515</strain>
    </source>
</reference>
<organism evidence="1 2">
    <name type="scientific">Plectonema radiosum NIES-515</name>
    <dbReference type="NCBI Taxonomy" id="2986073"/>
    <lineage>
        <taxon>Bacteria</taxon>
        <taxon>Bacillati</taxon>
        <taxon>Cyanobacteriota</taxon>
        <taxon>Cyanophyceae</taxon>
        <taxon>Oscillatoriophycideae</taxon>
        <taxon>Oscillatoriales</taxon>
        <taxon>Microcoleaceae</taxon>
        <taxon>Plectonema</taxon>
    </lineage>
</organism>
<sequence>MNIDPVLRLHADWLCDIALIEQRIEKDIAWLLTDDGFKIYNQIFDLFGFGLRVRSRLLSRIYPFEAFLSADGKPLIEHEVREVKKVEKERRDGVNVIKAFPGDIKRRDAFKMRIGMGTVLEQSGDELIEKASGSALCRMALWQYVLCQVETGKLKPNSVTKRLLDYKDSLKNLTTPQGKQLLNGKHLQGKLMAKVANMLFDELVTVRSRTQLTTN</sequence>
<dbReference type="EMBL" id="JAOWRF010000353">
    <property type="protein sequence ID" value="MCV3216679.1"/>
    <property type="molecule type" value="Genomic_DNA"/>
</dbReference>
<accession>A0ABT3B5S3</accession>